<dbReference type="Gene3D" id="3.10.20.30">
    <property type="match status" value="1"/>
</dbReference>
<dbReference type="CDD" id="cd00565">
    <property type="entry name" value="Ubl_ThiS"/>
    <property type="match status" value="1"/>
</dbReference>
<dbReference type="KEGG" id="mkc:kam1_299"/>
<sequence length="76" mass="8501">MEGLGIMPEQIQITVNGQLISVPKNTSVLRLLKQLDLDQNVVFVELNKNALLKKEYEQTILQPNDKLELVRVTAGG</sequence>
<dbReference type="InterPro" id="IPR010035">
    <property type="entry name" value="Thi_S"/>
</dbReference>
<reference evidence="2" key="1">
    <citation type="submission" date="2019-03" db="EMBL/GenBank/DDBJ databases">
        <title>Complete genome of Methylacidiphilum kamchatkense Kam1.</title>
        <authorList>
            <person name="Kruse T."/>
            <person name="Murarilal Ratnadevi C."/>
            <person name="Erikstad H.-A."/>
            <person name="Birkeland N.-K."/>
        </authorList>
    </citation>
    <scope>NUCLEOTIDE SEQUENCE [LARGE SCALE GENOMIC DNA]</scope>
    <source>
        <strain evidence="2">kam1</strain>
    </source>
</reference>
<dbReference type="NCBIfam" id="TIGR01683">
    <property type="entry name" value="thiS"/>
    <property type="match status" value="1"/>
</dbReference>
<dbReference type="SUPFAM" id="SSF54285">
    <property type="entry name" value="MoaD/ThiS"/>
    <property type="match status" value="1"/>
</dbReference>
<dbReference type="Pfam" id="PF02597">
    <property type="entry name" value="ThiS"/>
    <property type="match status" value="1"/>
</dbReference>
<dbReference type="PANTHER" id="PTHR34472">
    <property type="entry name" value="SULFUR CARRIER PROTEIN THIS"/>
    <property type="match status" value="1"/>
</dbReference>
<gene>
    <name evidence="1" type="ORF">kam1_299</name>
</gene>
<protein>
    <submittedName>
        <fullName evidence="1">Sulfur carrier protein</fullName>
    </submittedName>
</protein>
<name>A0A516TK01_9BACT</name>
<evidence type="ECO:0000313" key="2">
    <source>
        <dbReference type="Proteomes" id="UP000315925"/>
    </source>
</evidence>
<dbReference type="InterPro" id="IPR016155">
    <property type="entry name" value="Mopterin_synth/thiamin_S_b"/>
</dbReference>
<dbReference type="EMBL" id="CP037899">
    <property type="protein sequence ID" value="QDQ41553.1"/>
    <property type="molecule type" value="Genomic_DNA"/>
</dbReference>
<dbReference type="AlphaFoldDB" id="A0A516TK01"/>
<accession>A0A516TK01</accession>
<dbReference type="InterPro" id="IPR012675">
    <property type="entry name" value="Beta-grasp_dom_sf"/>
</dbReference>
<dbReference type="OrthoDB" id="197136at2"/>
<proteinExistence type="predicted"/>
<dbReference type="Proteomes" id="UP000315925">
    <property type="component" value="Chromosome"/>
</dbReference>
<dbReference type="InterPro" id="IPR003749">
    <property type="entry name" value="ThiS/MoaD-like"/>
</dbReference>
<dbReference type="PANTHER" id="PTHR34472:SF1">
    <property type="entry name" value="SULFUR CARRIER PROTEIN THIS"/>
    <property type="match status" value="1"/>
</dbReference>
<dbReference type="STRING" id="1202785.A946_09485"/>
<evidence type="ECO:0000313" key="1">
    <source>
        <dbReference type="EMBL" id="QDQ41553.1"/>
    </source>
</evidence>
<organism evidence="1 2">
    <name type="scientific">Methylacidiphilum kamchatkense Kam1</name>
    <dbReference type="NCBI Taxonomy" id="1202785"/>
    <lineage>
        <taxon>Bacteria</taxon>
        <taxon>Pseudomonadati</taxon>
        <taxon>Verrucomicrobiota</taxon>
        <taxon>Methylacidiphilae</taxon>
        <taxon>Methylacidiphilales</taxon>
        <taxon>Methylacidiphilaceae</taxon>
        <taxon>Methylacidiphilum (ex Ratnadevi et al. 2023)</taxon>
    </lineage>
</organism>